<dbReference type="PANTHER" id="PTHR36439">
    <property type="entry name" value="BLL4334 PROTEIN"/>
    <property type="match status" value="1"/>
</dbReference>
<dbReference type="Pfam" id="PF08002">
    <property type="entry name" value="DUF1697"/>
    <property type="match status" value="1"/>
</dbReference>
<dbReference type="RefSeq" id="WP_104830673.1">
    <property type="nucleotide sequence ID" value="NZ_PJCH01000010.1"/>
</dbReference>
<reference evidence="1 2" key="1">
    <citation type="submission" date="2017-12" db="EMBL/GenBank/DDBJ databases">
        <authorList>
            <person name="Hurst M.R.H."/>
        </authorList>
    </citation>
    <scope>NUCLEOTIDE SEQUENCE [LARGE SCALE GENOMIC DNA]</scope>
    <source>
        <strain evidence="1 2">SY-3-19</strain>
    </source>
</reference>
<protein>
    <recommendedName>
        <fullName evidence="3">DUF1697 domain-containing protein</fullName>
    </recommendedName>
</protein>
<name>A0A2S7K3N6_9PROT</name>
<dbReference type="PIRSF" id="PIRSF008502">
    <property type="entry name" value="UCP008502"/>
    <property type="match status" value="1"/>
</dbReference>
<evidence type="ECO:0008006" key="3">
    <source>
        <dbReference type="Google" id="ProtNLM"/>
    </source>
</evidence>
<dbReference type="Proteomes" id="UP000239504">
    <property type="component" value="Unassembled WGS sequence"/>
</dbReference>
<dbReference type="EMBL" id="PJCH01000010">
    <property type="protein sequence ID" value="PQA87115.1"/>
    <property type="molecule type" value="Genomic_DNA"/>
</dbReference>
<accession>A0A2S7K3N6</accession>
<dbReference type="Gene3D" id="3.30.70.1280">
    <property type="entry name" value="SP0830-like domains"/>
    <property type="match status" value="1"/>
</dbReference>
<sequence length="176" mass="18980">MTQKVALLRGVNVGGKNRLPMKELAAMLSDMGCKNVRTYIQSGNVVYDGTATGADIASAINKNFGFKPQTFVMTAAALKKAVASAPFQKQAQADPKSVHLLFLEGEPQKGAEAELEEIKTAAEQFVLAKGVLYLHSPKGFAVSKIAEKADRILKTKTTARNWKTIEALIDLTGRKS</sequence>
<proteinExistence type="predicted"/>
<dbReference type="PANTHER" id="PTHR36439:SF1">
    <property type="entry name" value="DUF1697 DOMAIN-CONTAINING PROTEIN"/>
    <property type="match status" value="1"/>
</dbReference>
<evidence type="ECO:0000313" key="1">
    <source>
        <dbReference type="EMBL" id="PQA87115.1"/>
    </source>
</evidence>
<dbReference type="SUPFAM" id="SSF160379">
    <property type="entry name" value="SP0830-like"/>
    <property type="match status" value="1"/>
</dbReference>
<gene>
    <name evidence="1" type="ORF">CW354_13810</name>
</gene>
<dbReference type="AlphaFoldDB" id="A0A2S7K3N6"/>
<keyword evidence="2" id="KW-1185">Reference proteome</keyword>
<evidence type="ECO:0000313" key="2">
    <source>
        <dbReference type="Proteomes" id="UP000239504"/>
    </source>
</evidence>
<dbReference type="InterPro" id="IPR012545">
    <property type="entry name" value="DUF1697"/>
</dbReference>
<organism evidence="1 2">
    <name type="scientific">Hyphococcus luteus</name>
    <dbReference type="NCBI Taxonomy" id="2058213"/>
    <lineage>
        <taxon>Bacteria</taxon>
        <taxon>Pseudomonadati</taxon>
        <taxon>Pseudomonadota</taxon>
        <taxon>Alphaproteobacteria</taxon>
        <taxon>Parvularculales</taxon>
        <taxon>Parvularculaceae</taxon>
        <taxon>Hyphococcus</taxon>
    </lineage>
</organism>
<dbReference type="OrthoDB" id="9806494at2"/>
<comment type="caution">
    <text evidence="1">The sequence shown here is derived from an EMBL/GenBank/DDBJ whole genome shotgun (WGS) entry which is preliminary data.</text>
</comment>